<organism evidence="1 2">
    <name type="scientific">Caerostris extrusa</name>
    <name type="common">Bark spider</name>
    <name type="synonym">Caerostris bankana</name>
    <dbReference type="NCBI Taxonomy" id="172846"/>
    <lineage>
        <taxon>Eukaryota</taxon>
        <taxon>Metazoa</taxon>
        <taxon>Ecdysozoa</taxon>
        <taxon>Arthropoda</taxon>
        <taxon>Chelicerata</taxon>
        <taxon>Arachnida</taxon>
        <taxon>Araneae</taxon>
        <taxon>Araneomorphae</taxon>
        <taxon>Entelegynae</taxon>
        <taxon>Araneoidea</taxon>
        <taxon>Araneidae</taxon>
        <taxon>Caerostris</taxon>
    </lineage>
</organism>
<keyword evidence="2" id="KW-1185">Reference proteome</keyword>
<accession>A0AAV4SYW1</accession>
<protein>
    <submittedName>
        <fullName evidence="1">Acetoacetyl-CoA synthetase</fullName>
    </submittedName>
</protein>
<comment type="caution">
    <text evidence="1">The sequence shown here is derived from an EMBL/GenBank/DDBJ whole genome shotgun (WGS) entry which is preliminary data.</text>
</comment>
<dbReference type="AlphaFoldDB" id="A0AAV4SYW1"/>
<dbReference type="Proteomes" id="UP001054945">
    <property type="component" value="Unassembled WGS sequence"/>
</dbReference>
<evidence type="ECO:0000313" key="2">
    <source>
        <dbReference type="Proteomes" id="UP001054945"/>
    </source>
</evidence>
<evidence type="ECO:0000313" key="1">
    <source>
        <dbReference type="EMBL" id="GIY37685.1"/>
    </source>
</evidence>
<gene>
    <name evidence="1" type="primary">AACS_35</name>
    <name evidence="1" type="ORF">CEXT_664461</name>
</gene>
<sequence>MDLEKFAKVPVVWKPDDRCGKFMKKFKNIIEDKYNRQFVDYWDFHEWSINHITELWAEIWDFAGVICSEKFEKGILLELSLGISADNAPVIVGVKNGVYGNLEKLITNLYALGYLYHLVDIATEKGVAN</sequence>
<dbReference type="EMBL" id="BPLR01010203">
    <property type="protein sequence ID" value="GIY37685.1"/>
    <property type="molecule type" value="Genomic_DNA"/>
</dbReference>
<name>A0AAV4SYW1_CAEEX</name>
<reference evidence="1 2" key="1">
    <citation type="submission" date="2021-06" db="EMBL/GenBank/DDBJ databases">
        <title>Caerostris extrusa draft genome.</title>
        <authorList>
            <person name="Kono N."/>
            <person name="Arakawa K."/>
        </authorList>
    </citation>
    <scope>NUCLEOTIDE SEQUENCE [LARGE SCALE GENOMIC DNA]</scope>
</reference>
<proteinExistence type="predicted"/>